<name>A0ABY4D616_9SPIR</name>
<evidence type="ECO:0000313" key="3">
    <source>
        <dbReference type="EMBL" id="UOM49728.1"/>
    </source>
</evidence>
<feature type="chain" id="PRO_5045660963" description="DUF5723 domain-containing protein" evidence="2">
    <location>
        <begin position="22"/>
        <end position="474"/>
    </location>
</feature>
<accession>A0ABY4D616</accession>
<dbReference type="RefSeq" id="WP_244771122.1">
    <property type="nucleotide sequence ID" value="NZ_CP094929.1"/>
</dbReference>
<evidence type="ECO:0000256" key="2">
    <source>
        <dbReference type="SAM" id="SignalP"/>
    </source>
</evidence>
<evidence type="ECO:0000313" key="4">
    <source>
        <dbReference type="Proteomes" id="UP000829708"/>
    </source>
</evidence>
<evidence type="ECO:0008006" key="5">
    <source>
        <dbReference type="Google" id="ProtNLM"/>
    </source>
</evidence>
<evidence type="ECO:0000256" key="1">
    <source>
        <dbReference type="SAM" id="MobiDB-lite"/>
    </source>
</evidence>
<keyword evidence="4" id="KW-1185">Reference proteome</keyword>
<feature type="region of interest" description="Disordered" evidence="1">
    <location>
        <begin position="26"/>
        <end position="48"/>
    </location>
</feature>
<protein>
    <recommendedName>
        <fullName evidence="5">DUF5723 domain-containing protein</fullName>
    </recommendedName>
</protein>
<sequence>MLKRLGLLLLMILLATLPLSAESEGDSVTPVEESMIPGGPENQAPSYSTTDGSWPITGTEGSTGLLEGVATSDGFFALSYMPDFSIGRFTFQFDVKIKGAYETEPFGVSLDFSDWKVPSRSEEQSLDEYTVDVLKHYSRFIRTIQYGERYDSLYLRFGKLLGITLGDGALVNGYFDHSVAIRSTRPGLELMLDGRLLGIPNAGFQFITNDVFKPTLTAWRLFSRPLSEYPEYEAIADLQIGLSFAQSPRLLDEQQRQLLGRKLIALDVSLPVVSWGWFNMDFFTDLLVQTPDSGESKPSFGYRYGLWGHTKSFFIFNTSVTVPTFGKYYAEYFSSNFEKRTAQDLEKLVIELGTSRLDAMLGLNFVREGVYLRAKMISNYTSGDYHDYRFIANARIDKRLFNIVSLDLSYEKLYPTTTGERFFEGLRTLNNVTLSATAVVKVKPYSFDLGLSILYDEQAQVTYKLDTAVRISIL</sequence>
<proteinExistence type="predicted"/>
<dbReference type="Proteomes" id="UP000829708">
    <property type="component" value="Chromosome"/>
</dbReference>
<reference evidence="4" key="1">
    <citation type="journal article" date="2024" name="J Bioinform Genom">
        <title>Complete genome sequence of the type strain bacterium Sphaerochaeta associata GLS2t (VKM B-2742)t.</title>
        <authorList>
            <person name="Troshina O.Y."/>
            <person name="Tepeeva A.N."/>
            <person name="Arzamasceva V.O."/>
            <person name="Whitman W.B."/>
            <person name="Varghese N."/>
            <person name="Shapiro N."/>
            <person name="Woyke T."/>
            <person name="Kripides N.C."/>
            <person name="Vasilenko O.V."/>
        </authorList>
    </citation>
    <scope>NUCLEOTIDE SEQUENCE [LARGE SCALE GENOMIC DNA]</scope>
    <source>
        <strain evidence="4">GLS2T</strain>
    </source>
</reference>
<keyword evidence="2" id="KW-0732">Signal</keyword>
<organism evidence="3 4">
    <name type="scientific">Sphaerochaeta associata</name>
    <dbReference type="NCBI Taxonomy" id="1129264"/>
    <lineage>
        <taxon>Bacteria</taxon>
        <taxon>Pseudomonadati</taxon>
        <taxon>Spirochaetota</taxon>
        <taxon>Spirochaetia</taxon>
        <taxon>Spirochaetales</taxon>
        <taxon>Sphaerochaetaceae</taxon>
        <taxon>Sphaerochaeta</taxon>
    </lineage>
</organism>
<gene>
    <name evidence="3" type="ORF">MUG09_09180</name>
</gene>
<dbReference type="EMBL" id="CP094929">
    <property type="protein sequence ID" value="UOM49728.1"/>
    <property type="molecule type" value="Genomic_DNA"/>
</dbReference>
<feature type="signal peptide" evidence="2">
    <location>
        <begin position="1"/>
        <end position="21"/>
    </location>
</feature>